<protein>
    <recommendedName>
        <fullName evidence="2">Recombinase zinc beta ribbon domain-containing protein</fullName>
    </recommendedName>
</protein>
<organism evidence="3 4">
    <name type="scientific">Paenibacillus lutimineralis</name>
    <dbReference type="NCBI Taxonomy" id="2707005"/>
    <lineage>
        <taxon>Bacteria</taxon>
        <taxon>Bacillati</taxon>
        <taxon>Bacillota</taxon>
        <taxon>Bacilli</taxon>
        <taxon>Bacillales</taxon>
        <taxon>Paenibacillaceae</taxon>
        <taxon>Paenibacillus</taxon>
    </lineage>
</organism>
<dbReference type="Proteomes" id="UP000270678">
    <property type="component" value="Chromosome"/>
</dbReference>
<name>A0A3S9V1N0_9BACL</name>
<keyword evidence="4" id="KW-1185">Reference proteome</keyword>
<accession>A0A3S9V1N0</accession>
<proteinExistence type="predicted"/>
<evidence type="ECO:0000313" key="4">
    <source>
        <dbReference type="Proteomes" id="UP000270678"/>
    </source>
</evidence>
<dbReference type="EMBL" id="CP034346">
    <property type="protein sequence ID" value="AZS16453.1"/>
    <property type="molecule type" value="Genomic_DNA"/>
</dbReference>
<sequence>MLNLKKPFLTLSQFQNIRSSRNPENMNDPNIEKVLVSKSPLLLVGMINCGYCGSPLTTTYNSKKYELKSGEIQKWRQAKYRCSGKALGKIDCAGQTVYSQVKIEETVLDELFAFLDQLKTVDVSEQVKRIRTKATNQEEIEVKRLIKSLRDMNKELDTLIAEVPKSILGKSAFKPDFLNTLIENKQNEVAVATAELEKLDTIVQNKKVEKNEMENLVKSIPVWKDVFLNAPIEKQKMMLNSVIDSVTVYRDSIELKIKLRVQELIDSSNGSETDLRGRAHRWQR</sequence>
<dbReference type="KEGG" id="plut:EI981_19690"/>
<dbReference type="Pfam" id="PF13408">
    <property type="entry name" value="Zn_ribbon_recom"/>
    <property type="match status" value="1"/>
</dbReference>
<evidence type="ECO:0000259" key="2">
    <source>
        <dbReference type="Pfam" id="PF13408"/>
    </source>
</evidence>
<keyword evidence="1" id="KW-0175">Coiled coil</keyword>
<evidence type="ECO:0000313" key="3">
    <source>
        <dbReference type="EMBL" id="AZS16453.1"/>
    </source>
</evidence>
<gene>
    <name evidence="3" type="ORF">EI981_19690</name>
</gene>
<dbReference type="AlphaFoldDB" id="A0A3S9V1N0"/>
<reference evidence="4" key="1">
    <citation type="submission" date="2018-12" db="EMBL/GenBank/DDBJ databases">
        <title>Complete genome sequence of Paenibacillus sp. MBLB1234.</title>
        <authorList>
            <person name="Nam Y.-D."/>
            <person name="Kang J."/>
            <person name="Chung W.-H."/>
            <person name="Park Y.S."/>
        </authorList>
    </citation>
    <scope>NUCLEOTIDE SEQUENCE [LARGE SCALE GENOMIC DNA]</scope>
    <source>
        <strain evidence="4">MBLB1234</strain>
    </source>
</reference>
<feature type="domain" description="Recombinase zinc beta ribbon" evidence="2">
    <location>
        <begin position="42"/>
        <end position="111"/>
    </location>
</feature>
<evidence type="ECO:0000256" key="1">
    <source>
        <dbReference type="SAM" id="Coils"/>
    </source>
</evidence>
<dbReference type="InterPro" id="IPR025827">
    <property type="entry name" value="Zn_ribbon_recom_dom"/>
</dbReference>
<dbReference type="OrthoDB" id="65783at2"/>
<feature type="coiled-coil region" evidence="1">
    <location>
        <begin position="135"/>
        <end position="216"/>
    </location>
</feature>